<feature type="compositionally biased region" description="Low complexity" evidence="1">
    <location>
        <begin position="209"/>
        <end position="221"/>
    </location>
</feature>
<feature type="transmembrane region" description="Helical" evidence="2">
    <location>
        <begin position="120"/>
        <end position="138"/>
    </location>
</feature>
<keyword evidence="2" id="KW-0812">Transmembrane</keyword>
<sequence>MRTCPLTPPCPPNSWRSGCVGTGARVRGGVWRQLFSAQPSHSSRRTRRRRQVRARRGRGALSGLLDLGRLRRGSAPGRERPAWLRLRPRHQHRPYDEGPGADRLLESPRPPRRGLLGLQIWWLSLLCLVLFFSLNSLLKVEAWGREKKTQCRKGRYELTCQRRRRKTPVLGELSSPRRDRSPGFARSGAAAAVPQPGVPPRRGPRYRARPLPWRRAPRPIASTLRKGEGGAVAPPPPSAGSWERKAPAHDLSTQQPAVRPPPASCSPLPPPPSPGQSAANPVTCPPGKTSSPVLRAARQAPWRLRLPRSAVRPARGLRL</sequence>
<organism evidence="3 4">
    <name type="scientific">Odobenus rosmarus divergens</name>
    <name type="common">Pacific walrus</name>
    <dbReference type="NCBI Taxonomy" id="9708"/>
    <lineage>
        <taxon>Eukaryota</taxon>
        <taxon>Metazoa</taxon>
        <taxon>Chordata</taxon>
        <taxon>Craniata</taxon>
        <taxon>Vertebrata</taxon>
        <taxon>Euteleostomi</taxon>
        <taxon>Mammalia</taxon>
        <taxon>Eutheria</taxon>
        <taxon>Laurasiatheria</taxon>
        <taxon>Carnivora</taxon>
        <taxon>Caniformia</taxon>
        <taxon>Pinnipedia</taxon>
        <taxon>Odobenidae</taxon>
        <taxon>Odobenus</taxon>
    </lineage>
</organism>
<dbReference type="AlphaFoldDB" id="A0A9B0GHN1"/>
<evidence type="ECO:0000313" key="3">
    <source>
        <dbReference type="Proteomes" id="UP000245340"/>
    </source>
</evidence>
<keyword evidence="2" id="KW-0472">Membrane</keyword>
<dbReference type="Proteomes" id="UP000245340">
    <property type="component" value="Unplaced"/>
</dbReference>
<evidence type="ECO:0000256" key="2">
    <source>
        <dbReference type="SAM" id="Phobius"/>
    </source>
</evidence>
<keyword evidence="2" id="KW-1133">Transmembrane helix</keyword>
<evidence type="ECO:0000313" key="4">
    <source>
        <dbReference type="RefSeq" id="XP_004399556.1"/>
    </source>
</evidence>
<dbReference type="RefSeq" id="XP_004399556.1">
    <property type="nucleotide sequence ID" value="XM_004399499.1"/>
</dbReference>
<reference evidence="4" key="1">
    <citation type="submission" date="2025-08" db="UniProtKB">
        <authorList>
            <consortium name="RefSeq"/>
        </authorList>
    </citation>
    <scope>IDENTIFICATION</scope>
</reference>
<evidence type="ECO:0000256" key="1">
    <source>
        <dbReference type="SAM" id="MobiDB-lite"/>
    </source>
</evidence>
<protein>
    <submittedName>
        <fullName evidence="4">Uncharacterized protein LOC101365903</fullName>
    </submittedName>
</protein>
<feature type="region of interest" description="Disordered" evidence="1">
    <location>
        <begin position="167"/>
        <end position="300"/>
    </location>
</feature>
<name>A0A9B0GHN1_ODORO</name>
<gene>
    <name evidence="4" type="primary">LOC101365903</name>
</gene>
<keyword evidence="3" id="KW-1185">Reference proteome</keyword>
<feature type="compositionally biased region" description="Pro residues" evidence="1">
    <location>
        <begin position="258"/>
        <end position="274"/>
    </location>
</feature>
<accession>A0A9B0GHN1</accession>
<proteinExistence type="predicted"/>